<feature type="domain" description="Bms1-type G" evidence="2">
    <location>
        <begin position="55"/>
        <end position="213"/>
    </location>
</feature>
<feature type="region of interest" description="Disordered" evidence="1">
    <location>
        <begin position="22"/>
        <end position="50"/>
    </location>
</feature>
<evidence type="ECO:0000313" key="4">
    <source>
        <dbReference type="Proteomes" id="UP000838763"/>
    </source>
</evidence>
<evidence type="ECO:0000256" key="1">
    <source>
        <dbReference type="SAM" id="MobiDB-lite"/>
    </source>
</evidence>
<dbReference type="InterPro" id="IPR039761">
    <property type="entry name" value="Bms1/Tsr1"/>
</dbReference>
<dbReference type="PANTHER" id="PTHR12858:SF1">
    <property type="entry name" value="PRE-RRNA-PROCESSING PROTEIN TSR1 HOMOLOG"/>
    <property type="match status" value="1"/>
</dbReference>
<dbReference type="AlphaFoldDB" id="A0A9P1GZL2"/>
<evidence type="ECO:0000313" key="3">
    <source>
        <dbReference type="EMBL" id="CAI4212748.1"/>
    </source>
</evidence>
<evidence type="ECO:0000259" key="2">
    <source>
        <dbReference type="PROSITE" id="PS51714"/>
    </source>
</evidence>
<keyword evidence="4" id="KW-1185">Reference proteome</keyword>
<dbReference type="GO" id="GO:0030688">
    <property type="term" value="C:preribosome, small subunit precursor"/>
    <property type="evidence" value="ECO:0007669"/>
    <property type="project" value="TreeGrafter"/>
</dbReference>
<dbReference type="InterPro" id="IPR012948">
    <property type="entry name" value="AARP2CN"/>
</dbReference>
<dbReference type="Pfam" id="PF22298">
    <property type="entry name" value="Tsr1_G-like"/>
    <property type="match status" value="1"/>
</dbReference>
<dbReference type="Proteomes" id="UP000838763">
    <property type="component" value="Unassembled WGS sequence"/>
</dbReference>
<dbReference type="GO" id="GO:0000479">
    <property type="term" value="P:endonucleolytic cleavage of tricistronic rRNA transcript (SSU-rRNA, 5.8S rRNA, LSU-rRNA)"/>
    <property type="evidence" value="ECO:0007669"/>
    <property type="project" value="TreeGrafter"/>
</dbReference>
<reference evidence="3" key="1">
    <citation type="submission" date="2022-11" db="EMBL/GenBank/DDBJ databases">
        <authorList>
            <person name="Scott C."/>
            <person name="Bruce N."/>
        </authorList>
    </citation>
    <scope>NUCLEOTIDE SEQUENCE</scope>
</reference>
<dbReference type="SMART" id="SM00785">
    <property type="entry name" value="AARP2CN"/>
    <property type="match status" value="1"/>
</dbReference>
<sequence>MILFPSGRVERGVRRTPHQNVMSKFDRRNQAKQKQLTKRREHQQEAQVFSGRDGAPRTVAVIPLCEDADAQSAIKALNESLDIDAEVQDGCFRVSVDRFKQKLMYIPLRRDLTSCLDAARVADFVVILLSADVEVDHLGELLLRSVQSQGLSTLYTAVHGLGKVENPKHKQQTLTSLKSYITHFHPDQDKLFSLDNRQDCANLMRSLCSTTPKGIKWREERSWMLVEDVRFAASENHSTVLTGVVRGRGLKADRLVQVGDWGTFQIEKITAAPLPSGNNKGKEIDGQDEAEENVLDTPTEDRDEIADLAPEEVMMDDDNGMADVGAAPKKGVLLDEHHYFSEDE</sequence>
<feature type="region of interest" description="Disordered" evidence="1">
    <location>
        <begin position="275"/>
        <end position="302"/>
    </location>
</feature>
<dbReference type="GO" id="GO:0005634">
    <property type="term" value="C:nucleus"/>
    <property type="evidence" value="ECO:0007669"/>
    <property type="project" value="InterPro"/>
</dbReference>
<proteinExistence type="predicted"/>
<organism evidence="3 4">
    <name type="scientific">Parascedosporium putredinis</name>
    <dbReference type="NCBI Taxonomy" id="1442378"/>
    <lineage>
        <taxon>Eukaryota</taxon>
        <taxon>Fungi</taxon>
        <taxon>Dikarya</taxon>
        <taxon>Ascomycota</taxon>
        <taxon>Pezizomycotina</taxon>
        <taxon>Sordariomycetes</taxon>
        <taxon>Hypocreomycetidae</taxon>
        <taxon>Microascales</taxon>
        <taxon>Microascaceae</taxon>
        <taxon>Parascedosporium</taxon>
    </lineage>
</organism>
<accession>A0A9P1GZL2</accession>
<protein>
    <recommendedName>
        <fullName evidence="2">Bms1-type G domain-containing protein</fullName>
    </recommendedName>
</protein>
<dbReference type="GO" id="GO:0005525">
    <property type="term" value="F:GTP binding"/>
    <property type="evidence" value="ECO:0007669"/>
    <property type="project" value="TreeGrafter"/>
</dbReference>
<comment type="caution">
    <text evidence="3">The sequence shown here is derived from an EMBL/GenBank/DDBJ whole genome shotgun (WGS) entry which is preliminary data.</text>
</comment>
<dbReference type="Pfam" id="PF08142">
    <property type="entry name" value="AARP2CN"/>
    <property type="match status" value="1"/>
</dbReference>
<dbReference type="InterPro" id="IPR030387">
    <property type="entry name" value="G_Bms1/Tsr1_dom"/>
</dbReference>
<dbReference type="OrthoDB" id="119302at2759"/>
<name>A0A9P1GZL2_9PEZI</name>
<dbReference type="GO" id="GO:0003924">
    <property type="term" value="F:GTPase activity"/>
    <property type="evidence" value="ECO:0007669"/>
    <property type="project" value="TreeGrafter"/>
</dbReference>
<gene>
    <name evidence="3" type="ORF">PPNO1_LOCUS2497</name>
</gene>
<feature type="non-terminal residue" evidence="3">
    <location>
        <position position="344"/>
    </location>
</feature>
<dbReference type="EMBL" id="CALLCH030000005">
    <property type="protein sequence ID" value="CAI4212748.1"/>
    <property type="molecule type" value="Genomic_DNA"/>
</dbReference>
<dbReference type="GO" id="GO:0034511">
    <property type="term" value="F:U3 snoRNA binding"/>
    <property type="evidence" value="ECO:0007669"/>
    <property type="project" value="TreeGrafter"/>
</dbReference>
<dbReference type="PROSITE" id="PS51714">
    <property type="entry name" value="G_BMS1"/>
    <property type="match status" value="1"/>
</dbReference>
<dbReference type="GO" id="GO:0000462">
    <property type="term" value="P:maturation of SSU-rRNA from tricistronic rRNA transcript (SSU-rRNA, 5.8S rRNA, LSU-rRNA)"/>
    <property type="evidence" value="ECO:0007669"/>
    <property type="project" value="TreeGrafter"/>
</dbReference>
<dbReference type="PANTHER" id="PTHR12858">
    <property type="entry name" value="RIBOSOME BIOGENESIS PROTEIN"/>
    <property type="match status" value="1"/>
</dbReference>